<dbReference type="VEuPathDB" id="FungiDB:GMDG_09049"/>
<gene>
    <name evidence="2" type="ORF">GMDG_09049</name>
</gene>
<reference evidence="3" key="1">
    <citation type="submission" date="2010-09" db="EMBL/GenBank/DDBJ databases">
        <title>The genome sequence of Geomyces destructans 20631-21.</title>
        <authorList>
            <consortium name="The Broad Institute Genome Sequencing Platform"/>
            <person name="Cuomo C.A."/>
            <person name="Blehert D.S."/>
            <person name="Lorch J.M."/>
            <person name="Young S.K."/>
            <person name="Zeng Q."/>
            <person name="Gargeya S."/>
            <person name="Fitzgerald M."/>
            <person name="Haas B."/>
            <person name="Abouelleil A."/>
            <person name="Alvarado L."/>
            <person name="Arachchi H.M."/>
            <person name="Berlin A."/>
            <person name="Brown A."/>
            <person name="Chapman S.B."/>
            <person name="Chen Z."/>
            <person name="Dunbar C."/>
            <person name="Freedman E."/>
            <person name="Gearin G."/>
            <person name="Gellesch M."/>
            <person name="Goldberg J."/>
            <person name="Griggs A."/>
            <person name="Gujja S."/>
            <person name="Heiman D."/>
            <person name="Howarth C."/>
            <person name="Larson L."/>
            <person name="Lui A."/>
            <person name="MacDonald P.J.P."/>
            <person name="Montmayeur A."/>
            <person name="Murphy C."/>
            <person name="Neiman D."/>
            <person name="Pearson M."/>
            <person name="Priest M."/>
            <person name="Roberts A."/>
            <person name="Saif S."/>
            <person name="Shea T."/>
            <person name="Shenoy N."/>
            <person name="Sisk P."/>
            <person name="Stolte C."/>
            <person name="Sykes S."/>
            <person name="Wortman J."/>
            <person name="Nusbaum C."/>
            <person name="Birren B."/>
        </authorList>
    </citation>
    <scope>NUCLEOTIDE SEQUENCE [LARGE SCALE GENOMIC DNA]</scope>
    <source>
        <strain evidence="3">ATCC MYA-4855 / 20631-21</strain>
    </source>
</reference>
<evidence type="ECO:0000313" key="2">
    <source>
        <dbReference type="EMBL" id="ELR04386.1"/>
    </source>
</evidence>
<keyword evidence="3" id="KW-1185">Reference proteome</keyword>
<protein>
    <submittedName>
        <fullName evidence="2">Uncharacterized protein</fullName>
    </submittedName>
</protein>
<evidence type="ECO:0000313" key="3">
    <source>
        <dbReference type="Proteomes" id="UP000011064"/>
    </source>
</evidence>
<proteinExistence type="predicted"/>
<dbReference type="InParanoid" id="L8FXD7"/>
<evidence type="ECO:0000256" key="1">
    <source>
        <dbReference type="SAM" id="MobiDB-lite"/>
    </source>
</evidence>
<dbReference type="EMBL" id="GL574967">
    <property type="protein sequence ID" value="ELR04386.1"/>
    <property type="molecule type" value="Genomic_DNA"/>
</dbReference>
<dbReference type="HOGENOM" id="CLU_2216217_0_0_1"/>
<feature type="region of interest" description="Disordered" evidence="1">
    <location>
        <begin position="74"/>
        <end position="107"/>
    </location>
</feature>
<dbReference type="Proteomes" id="UP000011064">
    <property type="component" value="Unassembled WGS sequence"/>
</dbReference>
<organism evidence="2 3">
    <name type="scientific">Pseudogymnoascus destructans (strain ATCC MYA-4855 / 20631-21)</name>
    <name type="common">Bat white-nose syndrome fungus</name>
    <name type="synonym">Geomyces destructans</name>
    <dbReference type="NCBI Taxonomy" id="658429"/>
    <lineage>
        <taxon>Eukaryota</taxon>
        <taxon>Fungi</taxon>
        <taxon>Dikarya</taxon>
        <taxon>Ascomycota</taxon>
        <taxon>Pezizomycotina</taxon>
        <taxon>Leotiomycetes</taxon>
        <taxon>Thelebolales</taxon>
        <taxon>Thelebolaceae</taxon>
        <taxon>Pseudogymnoascus</taxon>
    </lineage>
</organism>
<sequence length="107" mass="11128">MTRKRPRGRCAGTVSGGLLQPIGAGDAIAPGVFRRIEGGVGALQQRRGAFARTALGEARGHGHGAQFVIGRAPSQRAGADFPPDRFERPVNLDGRLAGEDEGELLAA</sequence>
<feature type="non-terminal residue" evidence="2">
    <location>
        <position position="107"/>
    </location>
</feature>
<name>L8FXD7_PSED2</name>
<accession>L8FXD7</accession>
<dbReference type="AlphaFoldDB" id="L8FXD7"/>